<accession>A0A834MWD1</accession>
<dbReference type="EMBL" id="JACSDY010000025">
    <property type="protein sequence ID" value="KAF7387735.1"/>
    <property type="molecule type" value="Genomic_DNA"/>
</dbReference>
<sequence>MSDLRLFFKLHNSLRIIFTATGWTLDLFALDVRTEGRSDHQINENFLTLFMLRILFLQLIVECCNCPWMIEKRFKNNQHNIYRDYTRKFAQEYEWIIGIIEFYDNAIKRAESGGTAIPAQPPAEAEQAPAFRQVSKI</sequence>
<organism evidence="1 2">
    <name type="scientific">Vespula pensylvanica</name>
    <name type="common">Western yellow jacket</name>
    <name type="synonym">Wasp</name>
    <dbReference type="NCBI Taxonomy" id="30213"/>
    <lineage>
        <taxon>Eukaryota</taxon>
        <taxon>Metazoa</taxon>
        <taxon>Ecdysozoa</taxon>
        <taxon>Arthropoda</taxon>
        <taxon>Hexapoda</taxon>
        <taxon>Insecta</taxon>
        <taxon>Pterygota</taxon>
        <taxon>Neoptera</taxon>
        <taxon>Endopterygota</taxon>
        <taxon>Hymenoptera</taxon>
        <taxon>Apocrita</taxon>
        <taxon>Aculeata</taxon>
        <taxon>Vespoidea</taxon>
        <taxon>Vespidae</taxon>
        <taxon>Vespinae</taxon>
        <taxon>Vespula</taxon>
    </lineage>
</organism>
<comment type="caution">
    <text evidence="1">The sequence shown here is derived from an EMBL/GenBank/DDBJ whole genome shotgun (WGS) entry which is preliminary data.</text>
</comment>
<keyword evidence="2" id="KW-1185">Reference proteome</keyword>
<protein>
    <submittedName>
        <fullName evidence="1">Uncharacterized protein</fullName>
    </submittedName>
</protein>
<evidence type="ECO:0000313" key="1">
    <source>
        <dbReference type="EMBL" id="KAF7387735.1"/>
    </source>
</evidence>
<name>A0A834MWD1_VESPE</name>
<evidence type="ECO:0000313" key="2">
    <source>
        <dbReference type="Proteomes" id="UP000600918"/>
    </source>
</evidence>
<reference evidence="1" key="1">
    <citation type="journal article" date="2020" name="G3 (Bethesda)">
        <title>High-Quality Assemblies for Three Invasive Social Wasps from the &lt;i&gt;Vespula&lt;/i&gt; Genus.</title>
        <authorList>
            <person name="Harrop T.W.R."/>
            <person name="Guhlin J."/>
            <person name="McLaughlin G.M."/>
            <person name="Permina E."/>
            <person name="Stockwell P."/>
            <person name="Gilligan J."/>
            <person name="Le Lec M.F."/>
            <person name="Gruber M.A.M."/>
            <person name="Quinn O."/>
            <person name="Lovegrove M."/>
            <person name="Duncan E.J."/>
            <person name="Remnant E.J."/>
            <person name="Van Eeckhoven J."/>
            <person name="Graham B."/>
            <person name="Knapp R.A."/>
            <person name="Langford K.W."/>
            <person name="Kronenberg Z."/>
            <person name="Press M.O."/>
            <person name="Eacker S.M."/>
            <person name="Wilson-Rankin E.E."/>
            <person name="Purcell J."/>
            <person name="Lester P.J."/>
            <person name="Dearden P.K."/>
        </authorList>
    </citation>
    <scope>NUCLEOTIDE SEQUENCE</scope>
    <source>
        <strain evidence="1">Volc-1</strain>
    </source>
</reference>
<dbReference type="AlphaFoldDB" id="A0A834MWD1"/>
<gene>
    <name evidence="1" type="ORF">H0235_018457</name>
</gene>
<proteinExistence type="predicted"/>
<dbReference type="Proteomes" id="UP000600918">
    <property type="component" value="Unassembled WGS sequence"/>
</dbReference>